<dbReference type="AlphaFoldDB" id="A0A1E3QZK9"/>
<feature type="compositionally biased region" description="Basic and acidic residues" evidence="2">
    <location>
        <begin position="260"/>
        <end position="285"/>
    </location>
</feature>
<gene>
    <name evidence="3" type="ORF">BABINDRAFT_81082</name>
</gene>
<evidence type="ECO:0000313" key="4">
    <source>
        <dbReference type="Proteomes" id="UP000094336"/>
    </source>
</evidence>
<accession>A0A1E3QZK9</accession>
<proteinExistence type="predicted"/>
<dbReference type="GeneID" id="30150588"/>
<sequence>MSEANYRRPTPKPLRQEKVSVLKQALVDELLKSSTLSLQVERRDSTIAKQQTKIEQGEQRVRELEQLLAAAAQQIESSDEKNTKTQLKQCETEISKLKATQQKYFDALGEKDVIIQQQAKQISHFDEAAQQFQRTYNQLKERNVALAAKIIELSKRKREQVIVVDDVVNEIFEAPREFDQRQKALETQQLQRDEAVARLEQQIAELKARNGELTEIVSEYKDKFAAQPELQIPPVEDDEAQSEPEVVLLDTEDEGMETEPADKPRTETTRDMVAEKSDFRLRLQEDSTGQEDSPLSDDDTDDIMEIPDPHLHYDEAPASNFGLLAKSLPKADVEHLSLLVVHLQLTPTPTMTKGSPIPLERMHNGIVILPDNNHGNPSLTTHDPVARYHLPRILCTAAGVKLIPGERFSSVAAVESFAFWHFTAKRNIPLSVVKGPTVRNSKATSAFTLGCAYCHTELAITRKIVK</sequence>
<name>A0A1E3QZK9_9ASCO</name>
<feature type="coiled-coil region" evidence="1">
    <location>
        <begin position="185"/>
        <end position="223"/>
    </location>
</feature>
<dbReference type="Proteomes" id="UP000094336">
    <property type="component" value="Unassembled WGS sequence"/>
</dbReference>
<evidence type="ECO:0000313" key="3">
    <source>
        <dbReference type="EMBL" id="ODQ83113.1"/>
    </source>
</evidence>
<dbReference type="RefSeq" id="XP_018988441.1">
    <property type="nucleotide sequence ID" value="XM_019132735.1"/>
</dbReference>
<feature type="compositionally biased region" description="Acidic residues" evidence="2">
    <location>
        <begin position="250"/>
        <end position="259"/>
    </location>
</feature>
<reference evidence="4" key="1">
    <citation type="submission" date="2016-05" db="EMBL/GenBank/DDBJ databases">
        <title>Comparative genomics of biotechnologically important yeasts.</title>
        <authorList>
            <consortium name="DOE Joint Genome Institute"/>
            <person name="Riley R."/>
            <person name="Haridas S."/>
            <person name="Wolfe K.H."/>
            <person name="Lopes M.R."/>
            <person name="Hittinger C.T."/>
            <person name="Goker M."/>
            <person name="Salamov A."/>
            <person name="Wisecaver J."/>
            <person name="Long T.M."/>
            <person name="Aerts A.L."/>
            <person name="Barry K."/>
            <person name="Choi C."/>
            <person name="Clum A."/>
            <person name="Coughlan A.Y."/>
            <person name="Deshpande S."/>
            <person name="Douglass A.P."/>
            <person name="Hanson S.J."/>
            <person name="Klenk H.-P."/>
            <person name="Labutti K."/>
            <person name="Lapidus A."/>
            <person name="Lindquist E."/>
            <person name="Lipzen A."/>
            <person name="Meier-Kolthoff J.P."/>
            <person name="Ohm R.A."/>
            <person name="Otillar R.P."/>
            <person name="Pangilinan J."/>
            <person name="Peng Y."/>
            <person name="Rokas A."/>
            <person name="Rosa C.A."/>
            <person name="Scheuner C."/>
            <person name="Sibirny A.A."/>
            <person name="Slot J.C."/>
            <person name="Stielow J.B."/>
            <person name="Sun H."/>
            <person name="Kurtzman C.P."/>
            <person name="Blackwell M."/>
            <person name="Grigoriev I.V."/>
            <person name="Jeffries T.W."/>
        </authorList>
    </citation>
    <scope>NUCLEOTIDE SEQUENCE [LARGE SCALE GENOMIC DNA]</scope>
    <source>
        <strain evidence="4">NRRL Y-12698</strain>
    </source>
</reference>
<keyword evidence="1" id="KW-0175">Coiled coil</keyword>
<evidence type="ECO:0000256" key="1">
    <source>
        <dbReference type="SAM" id="Coils"/>
    </source>
</evidence>
<keyword evidence="4" id="KW-1185">Reference proteome</keyword>
<protein>
    <submittedName>
        <fullName evidence="3">Uncharacterized protein</fullName>
    </submittedName>
</protein>
<dbReference type="EMBL" id="KV454426">
    <property type="protein sequence ID" value="ODQ83113.1"/>
    <property type="molecule type" value="Genomic_DNA"/>
</dbReference>
<evidence type="ECO:0000256" key="2">
    <source>
        <dbReference type="SAM" id="MobiDB-lite"/>
    </source>
</evidence>
<organism evidence="3 4">
    <name type="scientific">Babjeviella inositovora NRRL Y-12698</name>
    <dbReference type="NCBI Taxonomy" id="984486"/>
    <lineage>
        <taxon>Eukaryota</taxon>
        <taxon>Fungi</taxon>
        <taxon>Dikarya</taxon>
        <taxon>Ascomycota</taxon>
        <taxon>Saccharomycotina</taxon>
        <taxon>Pichiomycetes</taxon>
        <taxon>Serinales incertae sedis</taxon>
        <taxon>Babjeviella</taxon>
    </lineage>
</organism>
<feature type="coiled-coil region" evidence="1">
    <location>
        <begin position="47"/>
        <end position="156"/>
    </location>
</feature>
<feature type="region of interest" description="Disordered" evidence="2">
    <location>
        <begin position="230"/>
        <end position="302"/>
    </location>
</feature>